<dbReference type="FunFam" id="3.30.160.60:FF:002254">
    <property type="entry name" value="Zinc finger protein 540"/>
    <property type="match status" value="1"/>
</dbReference>
<keyword evidence="4 7" id="KW-0863">Zinc-finger</keyword>
<dbReference type="SMART" id="SM00355">
    <property type="entry name" value="ZnF_C2H2"/>
    <property type="match status" value="5"/>
</dbReference>
<feature type="domain" description="C2H2-type" evidence="8">
    <location>
        <begin position="275"/>
        <end position="302"/>
    </location>
</feature>
<feature type="domain" description="C2H2-type" evidence="8">
    <location>
        <begin position="331"/>
        <end position="358"/>
    </location>
</feature>
<evidence type="ECO:0000256" key="1">
    <source>
        <dbReference type="ARBA" id="ARBA00004123"/>
    </source>
</evidence>
<dbReference type="PROSITE" id="PS00028">
    <property type="entry name" value="ZINC_FINGER_C2H2_1"/>
    <property type="match status" value="3"/>
</dbReference>
<dbReference type="AlphaFoldDB" id="A0A9L0K259"/>
<dbReference type="Proteomes" id="UP000694387">
    <property type="component" value="Chromosome 23"/>
</dbReference>
<comment type="subcellular location">
    <subcellularLocation>
        <location evidence="1">Nucleus</location>
    </subcellularLocation>
</comment>
<dbReference type="PANTHER" id="PTHR23226:SF366">
    <property type="entry name" value="ZINC FINGER PROTEIN ZFP2"/>
    <property type="match status" value="1"/>
</dbReference>
<reference evidence="9 10" key="1">
    <citation type="journal article" date="2020" name="Nat. Commun.">
        <title>Donkey genomes provide new insights into domestication and selection for coat color.</title>
        <authorList>
            <person name="Wang"/>
            <person name="C."/>
            <person name="Li"/>
            <person name="H."/>
            <person name="Guo"/>
            <person name="Y."/>
            <person name="Huang"/>
            <person name="J."/>
            <person name="Sun"/>
            <person name="Y."/>
            <person name="Min"/>
            <person name="J."/>
            <person name="Wang"/>
            <person name="J."/>
            <person name="Fang"/>
            <person name="X."/>
            <person name="Zhao"/>
            <person name="Z."/>
            <person name="Wang"/>
            <person name="S."/>
            <person name="Zhang"/>
            <person name="Y."/>
            <person name="Liu"/>
            <person name="Q."/>
            <person name="Jiang"/>
            <person name="Q."/>
            <person name="Wang"/>
            <person name="X."/>
            <person name="Guo"/>
            <person name="Y."/>
            <person name="Yang"/>
            <person name="C."/>
            <person name="Wang"/>
            <person name="Y."/>
            <person name="Tian"/>
            <person name="F."/>
            <person name="Zhuang"/>
            <person name="G."/>
            <person name="Fan"/>
            <person name="Y."/>
            <person name="Gao"/>
            <person name="Q."/>
            <person name="Li"/>
            <person name="Y."/>
            <person name="Ju"/>
            <person name="Z."/>
            <person name="Li"/>
            <person name="J."/>
            <person name="Li"/>
            <person name="R."/>
            <person name="Hou"/>
            <person name="M."/>
            <person name="Yang"/>
            <person name="G."/>
            <person name="Liu"/>
            <person name="G."/>
            <person name="Liu"/>
            <person name="W."/>
            <person name="Guo"/>
            <person name="J."/>
            <person name="Pan"/>
            <person name="S."/>
            <person name="Fan"/>
            <person name="G."/>
            <person name="Zhang"/>
            <person name="W."/>
            <person name="Zhang"/>
            <person name="R."/>
            <person name="Yu"/>
            <person name="J."/>
            <person name="Zhang"/>
            <person name="X."/>
            <person name="Yin"/>
            <person name="Q."/>
            <person name="Ji"/>
            <person name="C."/>
            <person name="Jin"/>
            <person name="Y."/>
            <person name="Yue"/>
            <person name="G."/>
            <person name="Liu"/>
            <person name="M."/>
            <person name="Xu"/>
            <person name="J."/>
            <person name="Liu"/>
            <person name="S."/>
            <person name="Jordana"/>
            <person name="J."/>
            <person name="Noce"/>
            <person name="A."/>
            <person name="Amills"/>
            <person name="M."/>
            <person name="Wu"/>
            <person name="D.D."/>
            <person name="Li"/>
            <person name="S."/>
            <person name="Zhou"/>
            <person name="X. and Zhong"/>
            <person name="J."/>
        </authorList>
    </citation>
    <scope>NUCLEOTIDE SEQUENCE [LARGE SCALE GENOMIC DNA]</scope>
</reference>
<evidence type="ECO:0000313" key="10">
    <source>
        <dbReference type="Proteomes" id="UP000694387"/>
    </source>
</evidence>
<name>A0A9L0K259_EQUAS</name>
<feature type="domain" description="C2H2-type" evidence="8">
    <location>
        <begin position="303"/>
        <end position="330"/>
    </location>
</feature>
<evidence type="ECO:0000256" key="2">
    <source>
        <dbReference type="ARBA" id="ARBA00022723"/>
    </source>
</evidence>
<reference evidence="9" key="3">
    <citation type="submission" date="2025-09" db="UniProtKB">
        <authorList>
            <consortium name="Ensembl"/>
        </authorList>
    </citation>
    <scope>IDENTIFICATION</scope>
</reference>
<evidence type="ECO:0000259" key="8">
    <source>
        <dbReference type="PROSITE" id="PS50157"/>
    </source>
</evidence>
<dbReference type="Gene3D" id="3.30.160.60">
    <property type="entry name" value="Classic Zinc Finger"/>
    <property type="match status" value="6"/>
</dbReference>
<keyword evidence="3" id="KW-0677">Repeat</keyword>
<dbReference type="GO" id="GO:0008270">
    <property type="term" value="F:zinc ion binding"/>
    <property type="evidence" value="ECO:0007669"/>
    <property type="project" value="UniProtKB-KW"/>
</dbReference>
<accession>A0A9L0K259</accession>
<dbReference type="PROSITE" id="PS50157">
    <property type="entry name" value="ZINC_FINGER_C2H2_2"/>
    <property type="match status" value="5"/>
</dbReference>
<reference evidence="9" key="2">
    <citation type="submission" date="2025-08" db="UniProtKB">
        <authorList>
            <consortium name="Ensembl"/>
        </authorList>
    </citation>
    <scope>IDENTIFICATION</scope>
</reference>
<dbReference type="SUPFAM" id="SSF57667">
    <property type="entry name" value="beta-beta-alpha zinc fingers"/>
    <property type="match status" value="4"/>
</dbReference>
<proteinExistence type="predicted"/>
<evidence type="ECO:0000256" key="5">
    <source>
        <dbReference type="ARBA" id="ARBA00022833"/>
    </source>
</evidence>
<dbReference type="Ensembl" id="ENSEAST00005061221.1">
    <property type="protein sequence ID" value="ENSEASP00005059586.1"/>
    <property type="gene ID" value="ENSEASG00005028560.1"/>
</dbReference>
<feature type="domain" description="C2H2-type" evidence="8">
    <location>
        <begin position="219"/>
        <end position="246"/>
    </location>
</feature>
<dbReference type="GO" id="GO:0005634">
    <property type="term" value="C:nucleus"/>
    <property type="evidence" value="ECO:0007669"/>
    <property type="project" value="UniProtKB-SubCell"/>
</dbReference>
<dbReference type="GeneTree" id="ENSGT00940000153104"/>
<protein>
    <recommendedName>
        <fullName evidence="8">C2H2-type domain-containing protein</fullName>
    </recommendedName>
</protein>
<sequence>MNVCEKLQLEIKCQKTPTGEKSYECNKNVNGLSYKKDHQKFQTLAQSFEYNEFGKVLHDKTVCVTATSSLTGEDSCKDFEFKKNCDKATVFNHVRNGTREEYFDLDEVGKSCDDRNTLLEYKKIHVAMTHCECHESGSNFIRNSPLVQPQRTITGQGALESSKCEENLSQSSAHQKTQTGDKFCVFNEHTNAFYKKLDLATHQRTHTEEKFYQCGQKSFACNGCRKFFYRKAHLIQHQRICSGEKAYECEECGRSFSPNSHSVHCPGTHMGVSLCECKECGKTFFKTSHLRAHQRIHPGEKPYDCIECGKTFSLKTHLSAHHRIHTGEKPYECHECGKAFANTSTLRAHQRTHTGEKPYECNECGRFTRARNPMNVMNVGKLLPKIQSSTPKNTQGKNSMNVITLGKLLPIIQPLEHIREFRWETLCECNEWENFLPEVAP</sequence>
<dbReference type="PANTHER" id="PTHR23226">
    <property type="entry name" value="ZINC FINGER AND SCAN DOMAIN-CONTAINING"/>
    <property type="match status" value="1"/>
</dbReference>
<evidence type="ECO:0000256" key="7">
    <source>
        <dbReference type="PROSITE-ProRule" id="PRU00042"/>
    </source>
</evidence>
<keyword evidence="10" id="KW-1185">Reference proteome</keyword>
<organism evidence="9 10">
    <name type="scientific">Equus asinus</name>
    <name type="common">Donkey</name>
    <name type="synonym">Equus africanus asinus</name>
    <dbReference type="NCBI Taxonomy" id="9793"/>
    <lineage>
        <taxon>Eukaryota</taxon>
        <taxon>Metazoa</taxon>
        <taxon>Chordata</taxon>
        <taxon>Craniata</taxon>
        <taxon>Vertebrata</taxon>
        <taxon>Euteleostomi</taxon>
        <taxon>Mammalia</taxon>
        <taxon>Eutheria</taxon>
        <taxon>Laurasiatheria</taxon>
        <taxon>Perissodactyla</taxon>
        <taxon>Equidae</taxon>
        <taxon>Equus</taxon>
    </lineage>
</organism>
<dbReference type="GO" id="GO:0000978">
    <property type="term" value="F:RNA polymerase II cis-regulatory region sequence-specific DNA binding"/>
    <property type="evidence" value="ECO:0007669"/>
    <property type="project" value="TreeGrafter"/>
</dbReference>
<keyword evidence="5" id="KW-0862">Zinc</keyword>
<keyword evidence="6" id="KW-0539">Nucleus</keyword>
<dbReference type="InterPro" id="IPR036236">
    <property type="entry name" value="Znf_C2H2_sf"/>
</dbReference>
<dbReference type="FunFam" id="3.30.160.60:FF:001498">
    <property type="entry name" value="Zinc finger protein 404"/>
    <property type="match status" value="2"/>
</dbReference>
<evidence type="ECO:0000256" key="3">
    <source>
        <dbReference type="ARBA" id="ARBA00022737"/>
    </source>
</evidence>
<evidence type="ECO:0000256" key="4">
    <source>
        <dbReference type="ARBA" id="ARBA00022771"/>
    </source>
</evidence>
<keyword evidence="2" id="KW-0479">Metal-binding</keyword>
<dbReference type="GO" id="GO:0000981">
    <property type="term" value="F:DNA-binding transcription factor activity, RNA polymerase II-specific"/>
    <property type="evidence" value="ECO:0007669"/>
    <property type="project" value="TreeGrafter"/>
</dbReference>
<dbReference type="InterPro" id="IPR013087">
    <property type="entry name" value="Znf_C2H2_type"/>
</dbReference>
<dbReference type="Pfam" id="PF00096">
    <property type="entry name" value="zf-C2H2"/>
    <property type="match status" value="4"/>
</dbReference>
<feature type="domain" description="C2H2-type" evidence="8">
    <location>
        <begin position="247"/>
        <end position="271"/>
    </location>
</feature>
<evidence type="ECO:0000256" key="6">
    <source>
        <dbReference type="ARBA" id="ARBA00023242"/>
    </source>
</evidence>
<evidence type="ECO:0000313" key="9">
    <source>
        <dbReference type="Ensembl" id="ENSEASP00005059586.1"/>
    </source>
</evidence>